<dbReference type="GO" id="GO:0003735">
    <property type="term" value="F:structural constituent of ribosome"/>
    <property type="evidence" value="ECO:0007669"/>
    <property type="project" value="InterPro"/>
</dbReference>
<comment type="caution">
    <text evidence="8">The sequence shown here is derived from an EMBL/GenBank/DDBJ whole genome shotgun (WGS) entry which is preliminary data.</text>
</comment>
<dbReference type="GO" id="GO:0006412">
    <property type="term" value="P:translation"/>
    <property type="evidence" value="ECO:0007669"/>
    <property type="project" value="UniProtKB-UniRule"/>
</dbReference>
<dbReference type="Pfam" id="PF00327">
    <property type="entry name" value="Ribosomal_L30"/>
    <property type="match status" value="1"/>
</dbReference>
<keyword evidence="9" id="KW-1185">Reference proteome</keyword>
<dbReference type="InterPro" id="IPR016082">
    <property type="entry name" value="Ribosomal_uL30_ferredoxin-like"/>
</dbReference>
<dbReference type="InterPro" id="IPR036919">
    <property type="entry name" value="Ribo_uL30_ferredoxin-like_sf"/>
</dbReference>
<protein>
    <recommendedName>
        <fullName evidence="5">Large ribosomal subunit protein uL30</fullName>
    </recommendedName>
</protein>
<dbReference type="SUPFAM" id="SSF55129">
    <property type="entry name" value="Ribosomal protein L30p/L7e"/>
    <property type="match status" value="1"/>
</dbReference>
<dbReference type="PIRSF" id="PIRSF002211">
    <property type="entry name" value="Ribosomal_L30_bac-type"/>
    <property type="match status" value="1"/>
</dbReference>
<dbReference type="EMBL" id="JABWGV010000001">
    <property type="protein sequence ID" value="NVD44095.1"/>
    <property type="molecule type" value="Genomic_DNA"/>
</dbReference>
<dbReference type="GO" id="GO:0022625">
    <property type="term" value="C:cytosolic large ribosomal subunit"/>
    <property type="evidence" value="ECO:0007669"/>
    <property type="project" value="TreeGrafter"/>
</dbReference>
<accession>A0A850H4Q4</accession>
<evidence type="ECO:0000256" key="4">
    <source>
        <dbReference type="ARBA" id="ARBA00023274"/>
    </source>
</evidence>
<dbReference type="InterPro" id="IPR005996">
    <property type="entry name" value="Ribosomal_uL30_bac-type"/>
</dbReference>
<evidence type="ECO:0000256" key="6">
    <source>
        <dbReference type="SAM" id="MobiDB-lite"/>
    </source>
</evidence>
<dbReference type="NCBIfam" id="TIGR01308">
    <property type="entry name" value="rpmD_bact"/>
    <property type="match status" value="1"/>
</dbReference>
<feature type="compositionally biased region" description="Basic and acidic residues" evidence="6">
    <location>
        <begin position="1"/>
        <end position="10"/>
    </location>
</feature>
<reference evidence="8 9" key="1">
    <citation type="submission" date="2020-06" db="EMBL/GenBank/DDBJ databases">
        <title>Altererythrobacter sp. HHU K3-1.</title>
        <authorList>
            <person name="Zhang D."/>
            <person name="Xue H."/>
        </authorList>
    </citation>
    <scope>NUCLEOTIDE SEQUENCE [LARGE SCALE GENOMIC DNA]</scope>
    <source>
        <strain evidence="8 9">HHU K3-1</strain>
    </source>
</reference>
<dbReference type="AlphaFoldDB" id="A0A850H4Q4"/>
<evidence type="ECO:0000256" key="2">
    <source>
        <dbReference type="ARBA" id="ARBA00011838"/>
    </source>
</evidence>
<organism evidence="8 9">
    <name type="scientific">Qipengyuania atrilutea</name>
    <dbReference type="NCBI Taxonomy" id="2744473"/>
    <lineage>
        <taxon>Bacteria</taxon>
        <taxon>Pseudomonadati</taxon>
        <taxon>Pseudomonadota</taxon>
        <taxon>Alphaproteobacteria</taxon>
        <taxon>Sphingomonadales</taxon>
        <taxon>Erythrobacteraceae</taxon>
        <taxon>Qipengyuania</taxon>
    </lineage>
</organism>
<dbReference type="RefSeq" id="WP_176266371.1">
    <property type="nucleotide sequence ID" value="NZ_JABWGV010000001.1"/>
</dbReference>
<sequence length="65" mass="7245">MAGKKNDSKTIRIRQVGSPIRRPESQKKILTGLGLGKMHREVEVQDTPEVRGAIAKLPHMVEVVE</sequence>
<evidence type="ECO:0000256" key="3">
    <source>
        <dbReference type="ARBA" id="ARBA00022980"/>
    </source>
</evidence>
<keyword evidence="3 5" id="KW-0689">Ribosomal protein</keyword>
<evidence type="ECO:0000259" key="7">
    <source>
        <dbReference type="Pfam" id="PF00327"/>
    </source>
</evidence>
<dbReference type="PANTHER" id="PTHR15892:SF2">
    <property type="entry name" value="LARGE RIBOSOMAL SUBUNIT PROTEIN UL30M"/>
    <property type="match status" value="1"/>
</dbReference>
<dbReference type="PANTHER" id="PTHR15892">
    <property type="entry name" value="MITOCHONDRIAL RIBOSOMAL PROTEIN L30"/>
    <property type="match status" value="1"/>
</dbReference>
<evidence type="ECO:0000313" key="9">
    <source>
        <dbReference type="Proteomes" id="UP000561438"/>
    </source>
</evidence>
<keyword evidence="4 5" id="KW-0687">Ribonucleoprotein</keyword>
<dbReference type="HAMAP" id="MF_01371_B">
    <property type="entry name" value="Ribosomal_uL30_B"/>
    <property type="match status" value="1"/>
</dbReference>
<comment type="subunit">
    <text evidence="2 5">Part of the 50S ribosomal subunit.</text>
</comment>
<proteinExistence type="inferred from homology"/>
<gene>
    <name evidence="5 8" type="primary">rpmD</name>
    <name evidence="8" type="ORF">HUV48_03565</name>
</gene>
<comment type="similarity">
    <text evidence="1 5">Belongs to the universal ribosomal protein uL30 family.</text>
</comment>
<feature type="region of interest" description="Disordered" evidence="6">
    <location>
        <begin position="1"/>
        <end position="22"/>
    </location>
</feature>
<evidence type="ECO:0000256" key="1">
    <source>
        <dbReference type="ARBA" id="ARBA00007594"/>
    </source>
</evidence>
<evidence type="ECO:0000313" key="8">
    <source>
        <dbReference type="EMBL" id="NVD44095.1"/>
    </source>
</evidence>
<name>A0A850H4Q4_9SPHN</name>
<dbReference type="CDD" id="cd01658">
    <property type="entry name" value="Ribosomal_L30"/>
    <property type="match status" value="1"/>
</dbReference>
<feature type="domain" description="Large ribosomal subunit protein uL30-like ferredoxin-like fold" evidence="7">
    <location>
        <begin position="11"/>
        <end position="61"/>
    </location>
</feature>
<dbReference type="Gene3D" id="3.30.1390.20">
    <property type="entry name" value="Ribosomal protein L30, ferredoxin-like fold domain"/>
    <property type="match status" value="1"/>
</dbReference>
<dbReference type="Proteomes" id="UP000561438">
    <property type="component" value="Unassembled WGS sequence"/>
</dbReference>
<evidence type="ECO:0000256" key="5">
    <source>
        <dbReference type="HAMAP-Rule" id="MF_01371"/>
    </source>
</evidence>